<organism evidence="10 11">
    <name type="scientific">Chelatococcus caeni</name>
    <dbReference type="NCBI Taxonomy" id="1348468"/>
    <lineage>
        <taxon>Bacteria</taxon>
        <taxon>Pseudomonadati</taxon>
        <taxon>Pseudomonadota</taxon>
        <taxon>Alphaproteobacteria</taxon>
        <taxon>Hyphomicrobiales</taxon>
        <taxon>Chelatococcaceae</taxon>
        <taxon>Chelatococcus</taxon>
    </lineage>
</organism>
<feature type="transmembrane region" description="Helical" evidence="8">
    <location>
        <begin position="367"/>
        <end position="387"/>
    </location>
</feature>
<dbReference type="InterPro" id="IPR011701">
    <property type="entry name" value="MFS"/>
</dbReference>
<keyword evidence="6 8" id="KW-1133">Transmembrane helix</keyword>
<evidence type="ECO:0000256" key="8">
    <source>
        <dbReference type="RuleBase" id="RU365088"/>
    </source>
</evidence>
<dbReference type="GO" id="GO:0005886">
    <property type="term" value="C:plasma membrane"/>
    <property type="evidence" value="ECO:0007669"/>
    <property type="project" value="UniProtKB-SubCell"/>
</dbReference>
<evidence type="ECO:0000256" key="2">
    <source>
        <dbReference type="ARBA" id="ARBA00006236"/>
    </source>
</evidence>
<comment type="subcellular location">
    <subcellularLocation>
        <location evidence="8">Cell inner membrane</location>
        <topology evidence="8">Multi-pass membrane protein</topology>
    </subcellularLocation>
    <subcellularLocation>
        <location evidence="1">Cell membrane</location>
        <topology evidence="1">Multi-pass membrane protein</topology>
    </subcellularLocation>
</comment>
<dbReference type="PANTHER" id="PTHR42718:SF46">
    <property type="entry name" value="BLR6921 PROTEIN"/>
    <property type="match status" value="1"/>
</dbReference>
<evidence type="ECO:0000256" key="6">
    <source>
        <dbReference type="ARBA" id="ARBA00022989"/>
    </source>
</evidence>
<feature type="transmembrane region" description="Helical" evidence="8">
    <location>
        <begin position="305"/>
        <end position="330"/>
    </location>
</feature>
<feature type="transmembrane region" description="Helical" evidence="8">
    <location>
        <begin position="393"/>
        <end position="414"/>
    </location>
</feature>
<dbReference type="SUPFAM" id="SSF103473">
    <property type="entry name" value="MFS general substrate transporter"/>
    <property type="match status" value="1"/>
</dbReference>
<feature type="transmembrane region" description="Helical" evidence="8">
    <location>
        <begin position="74"/>
        <end position="93"/>
    </location>
</feature>
<feature type="transmembrane region" description="Helical" evidence="8">
    <location>
        <begin position="270"/>
        <end position="293"/>
    </location>
</feature>
<dbReference type="GO" id="GO:1990961">
    <property type="term" value="P:xenobiotic detoxification by transmembrane export across the plasma membrane"/>
    <property type="evidence" value="ECO:0007669"/>
    <property type="project" value="InterPro"/>
</dbReference>
<dbReference type="PROSITE" id="PS50850">
    <property type="entry name" value="MFS"/>
    <property type="match status" value="1"/>
</dbReference>
<feature type="transmembrane region" description="Helical" evidence="8">
    <location>
        <begin position="187"/>
        <end position="207"/>
    </location>
</feature>
<evidence type="ECO:0000256" key="7">
    <source>
        <dbReference type="ARBA" id="ARBA00023136"/>
    </source>
</evidence>
<dbReference type="PROSITE" id="PS00216">
    <property type="entry name" value="SUGAR_TRANSPORT_1"/>
    <property type="match status" value="1"/>
</dbReference>
<keyword evidence="3 8" id="KW-0813">Transport</keyword>
<accession>A0A840C9B9</accession>
<evidence type="ECO:0000256" key="5">
    <source>
        <dbReference type="ARBA" id="ARBA00022692"/>
    </source>
</evidence>
<proteinExistence type="inferred from homology"/>
<protein>
    <recommendedName>
        <fullName evidence="8">Bcr/CflA family efflux transporter</fullName>
    </recommendedName>
</protein>
<dbReference type="InterPro" id="IPR036259">
    <property type="entry name" value="MFS_trans_sf"/>
</dbReference>
<dbReference type="InterPro" id="IPR020846">
    <property type="entry name" value="MFS_dom"/>
</dbReference>
<dbReference type="GO" id="GO:0042910">
    <property type="term" value="F:xenobiotic transmembrane transporter activity"/>
    <property type="evidence" value="ECO:0007669"/>
    <property type="project" value="InterPro"/>
</dbReference>
<dbReference type="PANTHER" id="PTHR42718">
    <property type="entry name" value="MAJOR FACILITATOR SUPERFAMILY MULTIDRUG TRANSPORTER MFSC"/>
    <property type="match status" value="1"/>
</dbReference>
<dbReference type="CDD" id="cd17320">
    <property type="entry name" value="MFS_MdfA_MDR_like"/>
    <property type="match status" value="1"/>
</dbReference>
<keyword evidence="8" id="KW-0997">Cell inner membrane</keyword>
<evidence type="ECO:0000256" key="4">
    <source>
        <dbReference type="ARBA" id="ARBA00022475"/>
    </source>
</evidence>
<keyword evidence="7 8" id="KW-0472">Membrane</keyword>
<evidence type="ECO:0000313" key="11">
    <source>
        <dbReference type="Proteomes" id="UP000577362"/>
    </source>
</evidence>
<gene>
    <name evidence="10" type="ORF">GGR16_004497</name>
</gene>
<comment type="similarity">
    <text evidence="2 8">Belongs to the major facilitator superfamily. Bcr/CmlA family.</text>
</comment>
<dbReference type="NCBIfam" id="TIGR00710">
    <property type="entry name" value="efflux_Bcr_CflA"/>
    <property type="match status" value="1"/>
</dbReference>
<name>A0A840C9B9_9HYPH</name>
<feature type="transmembrane region" description="Helical" evidence="8">
    <location>
        <begin position="100"/>
        <end position="120"/>
    </location>
</feature>
<keyword evidence="4" id="KW-1003">Cell membrane</keyword>
<sequence length="424" mass="43175">MTIVSPAQVRDAAAPASAIPITSGAPSERRLTGKILFLLAGLAALGALATNIILPAFPRIGASLGVSSQELGLTLSSFFVAFAFGQLLVGPLSDRFGRRWLVLGGLAVFTAGSVVCAFADSLPLLVLGRVIQALGACAASVLSRAIARDLFDGEALARALALTMIAMAAAPGFSPLIGSALDGLLGWRFTFLVVAAFGMVLALHYATSAGETHPADRRTSLAASAVASAYGRLAADPRFVLPALSVSLVIGGLYTFFAAAPAILMSELGLTAFQLGLNFATTVLIVFAAGFLAPRLAHRWGQRTIGMVGLFIALAGSLLLLTFAAAPAFIPFTAAIALYLLGMGLINPLGTAIALHPFGRQAGLASALLGFLQMGCAAVGAAVASILPLQPTVSLAVILTTGSALAILAFLPVAMRQPKAEVQA</sequence>
<comment type="caution">
    <text evidence="10">The sequence shown here is derived from an EMBL/GenBank/DDBJ whole genome shotgun (WGS) entry which is preliminary data.</text>
</comment>
<feature type="domain" description="Major facilitator superfamily (MFS) profile" evidence="9">
    <location>
        <begin position="35"/>
        <end position="421"/>
    </location>
</feature>
<feature type="transmembrane region" description="Helical" evidence="8">
    <location>
        <begin position="336"/>
        <end position="355"/>
    </location>
</feature>
<dbReference type="RefSeq" id="WP_210289674.1">
    <property type="nucleotide sequence ID" value="NZ_JACIEN010000007.1"/>
</dbReference>
<evidence type="ECO:0000313" key="10">
    <source>
        <dbReference type="EMBL" id="MBB4019446.1"/>
    </source>
</evidence>
<dbReference type="EMBL" id="JACIEN010000007">
    <property type="protein sequence ID" value="MBB4019446.1"/>
    <property type="molecule type" value="Genomic_DNA"/>
</dbReference>
<evidence type="ECO:0000256" key="1">
    <source>
        <dbReference type="ARBA" id="ARBA00004651"/>
    </source>
</evidence>
<feature type="transmembrane region" description="Helical" evidence="8">
    <location>
        <begin position="159"/>
        <end position="181"/>
    </location>
</feature>
<reference evidence="10 11" key="1">
    <citation type="submission" date="2020-08" db="EMBL/GenBank/DDBJ databases">
        <title>Genomic Encyclopedia of Type Strains, Phase IV (KMG-IV): sequencing the most valuable type-strain genomes for metagenomic binning, comparative biology and taxonomic classification.</title>
        <authorList>
            <person name="Goeker M."/>
        </authorList>
    </citation>
    <scope>NUCLEOTIDE SEQUENCE [LARGE SCALE GENOMIC DNA]</scope>
    <source>
        <strain evidence="10 11">DSM 103737</strain>
    </source>
</reference>
<dbReference type="AlphaFoldDB" id="A0A840C9B9"/>
<evidence type="ECO:0000259" key="9">
    <source>
        <dbReference type="PROSITE" id="PS50850"/>
    </source>
</evidence>
<dbReference type="InterPro" id="IPR004812">
    <property type="entry name" value="Efflux_drug-R_Bcr/CmlA"/>
</dbReference>
<dbReference type="Proteomes" id="UP000577362">
    <property type="component" value="Unassembled WGS sequence"/>
</dbReference>
<feature type="transmembrane region" description="Helical" evidence="8">
    <location>
        <begin position="126"/>
        <end position="147"/>
    </location>
</feature>
<dbReference type="Pfam" id="PF07690">
    <property type="entry name" value="MFS_1"/>
    <property type="match status" value="1"/>
</dbReference>
<feature type="transmembrane region" description="Helical" evidence="8">
    <location>
        <begin position="239"/>
        <end position="264"/>
    </location>
</feature>
<keyword evidence="11" id="KW-1185">Reference proteome</keyword>
<keyword evidence="5 8" id="KW-0812">Transmembrane</keyword>
<feature type="transmembrane region" description="Helical" evidence="8">
    <location>
        <begin position="35"/>
        <end position="54"/>
    </location>
</feature>
<dbReference type="Gene3D" id="1.20.1720.10">
    <property type="entry name" value="Multidrug resistance protein D"/>
    <property type="match status" value="1"/>
</dbReference>
<evidence type="ECO:0000256" key="3">
    <source>
        <dbReference type="ARBA" id="ARBA00022448"/>
    </source>
</evidence>
<dbReference type="InterPro" id="IPR005829">
    <property type="entry name" value="Sugar_transporter_CS"/>
</dbReference>